<dbReference type="RefSeq" id="WP_100705800.1">
    <property type="nucleotide sequence ID" value="NZ_NPDL01000015.1"/>
</dbReference>
<dbReference type="OrthoDB" id="337328at2"/>
<proteinExistence type="predicted"/>
<sequence length="277" mass="32264">MANQKSVLKGAQILQNIEELKQRRFFHLELKGLTKPTRDILSELVNGLLEEIGANPLAAFHLFSGLMEALLNAIKGNIRHIIFRDELLKKIERLGETQEEAEELLEIIMDTSPLRDAMHRYVVPDKIKRQVQSILQLEDRIRAKKQILKDEEKEFLTDVRYKLKKNRMRISVKIKITKDELNFRIRNDSPIHNMDFGRIEESRIRHKQLFDQGNSADFFRPEFLDEKESAGFGIAMIDEGYYTMGLNPLDLLTITSGSRTTTVYMRYPLAALREMAF</sequence>
<evidence type="ECO:0000313" key="1">
    <source>
        <dbReference type="EMBL" id="PJZ26000.1"/>
    </source>
</evidence>
<dbReference type="Proteomes" id="UP000232196">
    <property type="component" value="Unassembled WGS sequence"/>
</dbReference>
<keyword evidence="2" id="KW-1185">Reference proteome</keyword>
<evidence type="ECO:0000313" key="2">
    <source>
        <dbReference type="Proteomes" id="UP000232196"/>
    </source>
</evidence>
<dbReference type="AlphaFoldDB" id="A0A2M9XEB1"/>
<comment type="caution">
    <text evidence="1">The sequence shown here is derived from an EMBL/GenBank/DDBJ whole genome shotgun (WGS) entry which is preliminary data.</text>
</comment>
<reference evidence="1 2" key="1">
    <citation type="submission" date="2017-07" db="EMBL/GenBank/DDBJ databases">
        <title>Leptospira spp. isolated from tropical soils.</title>
        <authorList>
            <person name="Thibeaux R."/>
            <person name="Iraola G."/>
            <person name="Ferres I."/>
            <person name="Bierque E."/>
            <person name="Girault D."/>
            <person name="Soupe-Gilbert M.-E."/>
            <person name="Picardeau M."/>
            <person name="Goarant C."/>
        </authorList>
    </citation>
    <scope>NUCLEOTIDE SEQUENCE [LARGE SCALE GENOMIC DNA]</scope>
    <source>
        <strain evidence="1 2">MCA1-C-A1</strain>
    </source>
</reference>
<gene>
    <name evidence="1" type="ORF">CH357_05710</name>
</gene>
<accession>A0A2M9XEB1</accession>
<dbReference type="EMBL" id="NPDN01000003">
    <property type="protein sequence ID" value="PJZ26000.1"/>
    <property type="molecule type" value="Genomic_DNA"/>
</dbReference>
<protein>
    <submittedName>
        <fullName evidence="1">Uncharacterized protein</fullName>
    </submittedName>
</protein>
<name>A0A2M9XEB1_9LEPT</name>
<organism evidence="1 2">
    <name type="scientific">Leptospira hartskeerlii</name>
    <dbReference type="NCBI Taxonomy" id="2023177"/>
    <lineage>
        <taxon>Bacteria</taxon>
        <taxon>Pseudomonadati</taxon>
        <taxon>Spirochaetota</taxon>
        <taxon>Spirochaetia</taxon>
        <taxon>Leptospirales</taxon>
        <taxon>Leptospiraceae</taxon>
        <taxon>Leptospira</taxon>
    </lineage>
</organism>